<organism evidence="1">
    <name type="scientific">Candidatus Kentrum sp. UNK</name>
    <dbReference type="NCBI Taxonomy" id="2126344"/>
    <lineage>
        <taxon>Bacteria</taxon>
        <taxon>Pseudomonadati</taxon>
        <taxon>Pseudomonadota</taxon>
        <taxon>Gammaproteobacteria</taxon>
        <taxon>Candidatus Kentrum</taxon>
    </lineage>
</organism>
<evidence type="ECO:0000313" key="2">
    <source>
        <dbReference type="EMBL" id="VFK71633.1"/>
    </source>
</evidence>
<dbReference type="AlphaFoldDB" id="A0A450ZXM3"/>
<dbReference type="EMBL" id="CAADFZ010000003">
    <property type="protein sequence ID" value="VFK58496.1"/>
    <property type="molecule type" value="Genomic_DNA"/>
</dbReference>
<reference evidence="1" key="1">
    <citation type="submission" date="2019-02" db="EMBL/GenBank/DDBJ databases">
        <authorList>
            <person name="Gruber-Vodicka R. H."/>
            <person name="Seah K. B. B."/>
        </authorList>
    </citation>
    <scope>NUCLEOTIDE SEQUENCE</scope>
    <source>
        <strain evidence="2">BECK_BY19</strain>
        <strain evidence="1">BECK_BY8</strain>
    </source>
</reference>
<proteinExistence type="predicted"/>
<sequence>MGGRSFKRAYRTEYKEIDGFIHCRLCAIIIPQKKYPLFGWRIGITFLDREEHRGRSCRHGRGHLELPDIDLDHNIILRRYGVKVLFVRGEVESMGLLLAFSQFYILDKFEFFSIDDTDNPSLW</sequence>
<name>A0A450ZXM3_9GAMM</name>
<evidence type="ECO:0000313" key="1">
    <source>
        <dbReference type="EMBL" id="VFK58496.1"/>
    </source>
</evidence>
<protein>
    <submittedName>
        <fullName evidence="1">Uncharacterized protein</fullName>
    </submittedName>
</protein>
<gene>
    <name evidence="1" type="ORF">BECKUNK1418G_GA0071005_100341</name>
    <name evidence="2" type="ORF">BECKUNK1418H_GA0071006_107511</name>
</gene>
<accession>A0A450ZXM3</accession>
<dbReference type="EMBL" id="CAADGD010000075">
    <property type="protein sequence ID" value="VFK71633.1"/>
    <property type="molecule type" value="Genomic_DNA"/>
</dbReference>